<keyword evidence="2" id="KW-1185">Reference proteome</keyword>
<evidence type="ECO:0000313" key="1">
    <source>
        <dbReference type="EMBL" id="MBE1489969.1"/>
    </source>
</evidence>
<reference evidence="1" key="1">
    <citation type="submission" date="2020-10" db="EMBL/GenBank/DDBJ databases">
        <title>Sequencing the genomes of 1000 actinobacteria strains.</title>
        <authorList>
            <person name="Klenk H.-P."/>
        </authorList>
    </citation>
    <scope>NUCLEOTIDE SEQUENCE</scope>
    <source>
        <strain evidence="1">DSM 46832</strain>
    </source>
</reference>
<sequence length="38" mass="4358">MECGINRLKRNRGVATRFDKLAVRYEATLHIAAINGWL</sequence>
<proteinExistence type="predicted"/>
<accession>A0A927M8L6</accession>
<name>A0A927M8L6_9ACTN</name>
<organism evidence="1 2">
    <name type="scientific">Plantactinospora soyae</name>
    <dbReference type="NCBI Taxonomy" id="1544732"/>
    <lineage>
        <taxon>Bacteria</taxon>
        <taxon>Bacillati</taxon>
        <taxon>Actinomycetota</taxon>
        <taxon>Actinomycetes</taxon>
        <taxon>Micromonosporales</taxon>
        <taxon>Micromonosporaceae</taxon>
        <taxon>Plantactinospora</taxon>
    </lineage>
</organism>
<comment type="caution">
    <text evidence="1">The sequence shown here is derived from an EMBL/GenBank/DDBJ whole genome shotgun (WGS) entry which is preliminary data.</text>
</comment>
<dbReference type="EMBL" id="JADBEB010000001">
    <property type="protein sequence ID" value="MBE1489969.1"/>
    <property type="molecule type" value="Genomic_DNA"/>
</dbReference>
<dbReference type="Proteomes" id="UP000649753">
    <property type="component" value="Unassembled WGS sequence"/>
</dbReference>
<evidence type="ECO:0000313" key="2">
    <source>
        <dbReference type="Proteomes" id="UP000649753"/>
    </source>
</evidence>
<gene>
    <name evidence="1" type="ORF">H4W31_005607</name>
</gene>
<protein>
    <submittedName>
        <fullName evidence="1">Transposase</fullName>
    </submittedName>
</protein>
<dbReference type="AlphaFoldDB" id="A0A927M8L6"/>